<dbReference type="Proteomes" id="UP000010798">
    <property type="component" value="Chromosome"/>
</dbReference>
<dbReference type="InterPro" id="IPR036188">
    <property type="entry name" value="FAD/NAD-bd_sf"/>
</dbReference>
<dbReference type="PANTHER" id="PTHR42923:SF46">
    <property type="entry name" value="AMINE OXIDASE"/>
    <property type="match status" value="1"/>
</dbReference>
<dbReference type="InterPro" id="IPR050464">
    <property type="entry name" value="Zeta_carotene_desat/Oxidored"/>
</dbReference>
<dbReference type="AlphaFoldDB" id="L0DGW6"/>
<evidence type="ECO:0000259" key="2">
    <source>
        <dbReference type="Pfam" id="PF01593"/>
    </source>
</evidence>
<keyword evidence="1" id="KW-0472">Membrane</keyword>
<dbReference type="KEGG" id="saci:Sinac_4309"/>
<dbReference type="Pfam" id="PF01593">
    <property type="entry name" value="Amino_oxidase"/>
    <property type="match status" value="1"/>
</dbReference>
<protein>
    <recommendedName>
        <fullName evidence="2">Amine oxidase domain-containing protein</fullName>
    </recommendedName>
</protein>
<dbReference type="eggNOG" id="COG1233">
    <property type="taxonomic scope" value="Bacteria"/>
</dbReference>
<feature type="transmembrane region" description="Helical" evidence="1">
    <location>
        <begin position="551"/>
        <end position="572"/>
    </location>
</feature>
<dbReference type="HOGENOM" id="CLU_459139_0_0_0"/>
<dbReference type="OrthoDB" id="20837at2"/>
<accession>L0DGW6</accession>
<organism evidence="3 4">
    <name type="scientific">Singulisphaera acidiphila (strain ATCC BAA-1392 / DSM 18658 / VKM B-2454 / MOB10)</name>
    <dbReference type="NCBI Taxonomy" id="886293"/>
    <lineage>
        <taxon>Bacteria</taxon>
        <taxon>Pseudomonadati</taxon>
        <taxon>Planctomycetota</taxon>
        <taxon>Planctomycetia</taxon>
        <taxon>Isosphaerales</taxon>
        <taxon>Isosphaeraceae</taxon>
        <taxon>Singulisphaera</taxon>
    </lineage>
</organism>
<reference evidence="3 4" key="1">
    <citation type="submission" date="2012-02" db="EMBL/GenBank/DDBJ databases">
        <title>Complete sequence of chromosome of Singulisphaera acidiphila DSM 18658.</title>
        <authorList>
            <consortium name="US DOE Joint Genome Institute (JGI-PGF)"/>
            <person name="Lucas S."/>
            <person name="Copeland A."/>
            <person name="Lapidus A."/>
            <person name="Glavina del Rio T."/>
            <person name="Dalin E."/>
            <person name="Tice H."/>
            <person name="Bruce D."/>
            <person name="Goodwin L."/>
            <person name="Pitluck S."/>
            <person name="Peters L."/>
            <person name="Ovchinnikova G."/>
            <person name="Chertkov O."/>
            <person name="Kyrpides N."/>
            <person name="Mavromatis K."/>
            <person name="Ivanova N."/>
            <person name="Brettin T."/>
            <person name="Detter J.C."/>
            <person name="Han C."/>
            <person name="Larimer F."/>
            <person name="Land M."/>
            <person name="Hauser L."/>
            <person name="Markowitz V."/>
            <person name="Cheng J.-F."/>
            <person name="Hugenholtz P."/>
            <person name="Woyke T."/>
            <person name="Wu D."/>
            <person name="Tindall B."/>
            <person name="Pomrenke H."/>
            <person name="Brambilla E."/>
            <person name="Klenk H.-P."/>
            <person name="Eisen J.A."/>
        </authorList>
    </citation>
    <scope>NUCLEOTIDE SEQUENCE [LARGE SCALE GENOMIC DNA]</scope>
    <source>
        <strain evidence="4">ATCC BAA-1392 / DSM 18658 / VKM B-2454 / MOB10</strain>
    </source>
</reference>
<evidence type="ECO:0000313" key="3">
    <source>
        <dbReference type="EMBL" id="AGA28507.1"/>
    </source>
</evidence>
<dbReference type="InterPro" id="IPR002937">
    <property type="entry name" value="Amino_oxidase"/>
</dbReference>
<feature type="domain" description="Amine oxidase" evidence="2">
    <location>
        <begin position="260"/>
        <end position="518"/>
    </location>
</feature>
<dbReference type="EMBL" id="CP003364">
    <property type="protein sequence ID" value="AGA28507.1"/>
    <property type="molecule type" value="Genomic_DNA"/>
</dbReference>
<evidence type="ECO:0000313" key="4">
    <source>
        <dbReference type="Proteomes" id="UP000010798"/>
    </source>
</evidence>
<sequence>MTTVFSNSGQVLEQADDSIPKTKTAAVFGAGIAGLSAAHEFARLGYQVSVYEANNEAGGFFRSARIPGDKNMPSEYSWHGMGPWYHNVFDLLKQIPFDETGSVYDKGLSRPIDFCLAPDTHKAAFYSGVMRLPKMFRMGRWEGVRWAWLLLKTWASDRRSQEHYSRLNAAEQWKPVLSDVGWRTWRASFGPWIGSDWTNVSLHQAGQFYRKQLMTKPSHPHRADDEGPAWTHGARDGWLLLRGPSSECWFDKWVSHLKMNGVRFFWEEPLDKLHYDGTAITAAQLGSGARVQADVYVLATTPFAAADILERTPALAEKEQLRLFRPLTQGGPHTQVSFRIAFSERIAWPRERTAVIIADSEFNLTLFAQEQAWGADVALGDGVKSLWTGTACVATIPGRLYGVPLIRCTKDQFIEEVIAQLESCEGLDLLIKEANNGRSWKTVPRVRIEVWHGWLFSPDGIRPRQPKWVTTTNTQPYQPTQATPVPNLVLAGAHTKTGADVWSIEGAVESGRRAARVIEPSVKVIPQYKPAWLQVISAVDNVCFAIAAPHVLDLFVIACVVGFVLAAIFLWLR</sequence>
<dbReference type="SUPFAM" id="SSF51905">
    <property type="entry name" value="FAD/NAD(P)-binding domain"/>
    <property type="match status" value="1"/>
</dbReference>
<name>L0DGW6_SINAD</name>
<dbReference type="GO" id="GO:0016491">
    <property type="term" value="F:oxidoreductase activity"/>
    <property type="evidence" value="ECO:0007669"/>
    <property type="project" value="InterPro"/>
</dbReference>
<dbReference type="Pfam" id="PF13450">
    <property type="entry name" value="NAD_binding_8"/>
    <property type="match status" value="1"/>
</dbReference>
<dbReference type="RefSeq" id="WP_015247632.1">
    <property type="nucleotide sequence ID" value="NC_019892.1"/>
</dbReference>
<keyword evidence="1" id="KW-0812">Transmembrane</keyword>
<proteinExistence type="predicted"/>
<keyword evidence="4" id="KW-1185">Reference proteome</keyword>
<dbReference type="PANTHER" id="PTHR42923">
    <property type="entry name" value="PROTOPORPHYRINOGEN OXIDASE"/>
    <property type="match status" value="1"/>
</dbReference>
<keyword evidence="1" id="KW-1133">Transmembrane helix</keyword>
<evidence type="ECO:0000256" key="1">
    <source>
        <dbReference type="SAM" id="Phobius"/>
    </source>
</evidence>
<dbReference type="Gene3D" id="3.50.50.60">
    <property type="entry name" value="FAD/NAD(P)-binding domain"/>
    <property type="match status" value="1"/>
</dbReference>
<gene>
    <name evidence="3" type="ordered locus">Sinac_4309</name>
</gene>